<dbReference type="GO" id="GO:0045454">
    <property type="term" value="P:cell redox homeostasis"/>
    <property type="evidence" value="ECO:0007669"/>
    <property type="project" value="TreeGrafter"/>
</dbReference>
<gene>
    <name evidence="2" type="ORF">C666_07740</name>
</gene>
<dbReference type="OrthoDB" id="8521206at2"/>
<dbReference type="PANTHER" id="PTHR43601">
    <property type="entry name" value="THIOREDOXIN, MITOCHONDRIAL"/>
    <property type="match status" value="1"/>
</dbReference>
<evidence type="ECO:0000313" key="3">
    <source>
        <dbReference type="Proteomes" id="UP000013232"/>
    </source>
</evidence>
<dbReference type="CDD" id="cd02947">
    <property type="entry name" value="TRX_family"/>
    <property type="match status" value="1"/>
</dbReference>
<evidence type="ECO:0000313" key="2">
    <source>
        <dbReference type="EMBL" id="ENO88892.1"/>
    </source>
</evidence>
<dbReference type="AlphaFoldDB" id="N6Z2T8"/>
<protein>
    <submittedName>
        <fullName evidence="2">Thioredoxin</fullName>
    </submittedName>
</protein>
<feature type="domain" description="Thioredoxin" evidence="1">
    <location>
        <begin position="1"/>
        <end position="106"/>
    </location>
</feature>
<dbReference type="Proteomes" id="UP000013232">
    <property type="component" value="Unassembled WGS sequence"/>
</dbReference>
<dbReference type="InterPro" id="IPR013766">
    <property type="entry name" value="Thioredoxin_domain"/>
</dbReference>
<dbReference type="Gene3D" id="3.40.30.10">
    <property type="entry name" value="Glutaredoxin"/>
    <property type="match status" value="1"/>
</dbReference>
<comment type="caution">
    <text evidence="2">The sequence shown here is derived from an EMBL/GenBank/DDBJ whole genome shotgun (WGS) entry which is preliminary data.</text>
</comment>
<dbReference type="STRING" id="1123367.GCA_000621305_00858"/>
<dbReference type="RefSeq" id="WP_004336350.1">
    <property type="nucleotide sequence ID" value="NZ_AMXE01000021.1"/>
</dbReference>
<dbReference type="PANTHER" id="PTHR43601:SF3">
    <property type="entry name" value="THIOREDOXIN, MITOCHONDRIAL"/>
    <property type="match status" value="1"/>
</dbReference>
<keyword evidence="3" id="KW-1185">Reference proteome</keyword>
<organism evidence="2 3">
    <name type="scientific">Thauera linaloolentis (strain DSM 12138 / JCM 21573 / CCUG 41526 / CIP 105981 / IAM 15112 / NBRC 102519 / 47Lol)</name>
    <dbReference type="NCBI Taxonomy" id="1123367"/>
    <lineage>
        <taxon>Bacteria</taxon>
        <taxon>Pseudomonadati</taxon>
        <taxon>Pseudomonadota</taxon>
        <taxon>Betaproteobacteria</taxon>
        <taxon>Rhodocyclales</taxon>
        <taxon>Zoogloeaceae</taxon>
        <taxon>Thauera</taxon>
    </lineage>
</organism>
<name>N6Z2T8_THAL4</name>
<evidence type="ECO:0000259" key="1">
    <source>
        <dbReference type="PROSITE" id="PS51352"/>
    </source>
</evidence>
<dbReference type="eggNOG" id="COG0526">
    <property type="taxonomic scope" value="Bacteria"/>
</dbReference>
<dbReference type="EMBL" id="AMXE01000021">
    <property type="protein sequence ID" value="ENO88892.1"/>
    <property type="molecule type" value="Genomic_DNA"/>
</dbReference>
<dbReference type="SUPFAM" id="SSF52833">
    <property type="entry name" value="Thioredoxin-like"/>
    <property type="match status" value="1"/>
</dbReference>
<accession>N6Z2T8</accession>
<dbReference type="PROSITE" id="PS51352">
    <property type="entry name" value="THIOREDOXIN_2"/>
    <property type="match status" value="1"/>
</dbReference>
<sequence length="127" mass="13718">MSTLLPLKTLLSHPRLADGPLVVVALCAEWCGTCREFQPLLERIAAAHPDMLTAWADIEDDAEIVGDIDLDSFPTLAIFRHGEALHFGPTLPLEAVLTRLIERISLDGGTTQPIPAEVAALGRWLAG</sequence>
<dbReference type="Pfam" id="PF00085">
    <property type="entry name" value="Thioredoxin"/>
    <property type="match status" value="1"/>
</dbReference>
<proteinExistence type="predicted"/>
<reference evidence="2 3" key="1">
    <citation type="submission" date="2012-09" db="EMBL/GenBank/DDBJ databases">
        <title>Draft Genome Sequences of 6 Strains from Genus Thauera.</title>
        <authorList>
            <person name="Liu B."/>
            <person name="Shapleigh J.P."/>
            <person name="Frostegard A.H."/>
        </authorList>
    </citation>
    <scope>NUCLEOTIDE SEQUENCE [LARGE SCALE GENOMIC DNA]</scope>
    <source>
        <strain evidence="3">47Lol / DSM 12138</strain>
    </source>
</reference>
<dbReference type="InterPro" id="IPR036249">
    <property type="entry name" value="Thioredoxin-like_sf"/>
</dbReference>